<keyword evidence="4" id="KW-0413">Isomerase</keyword>
<dbReference type="RefSeq" id="WP_147361524.1">
    <property type="nucleotide sequence ID" value="NZ_QXDF01000001.1"/>
</dbReference>
<proteinExistence type="inferred from homology"/>
<sequence length="687" mass="71612">MSDFRSEADPETGEAQWRRLAEKALGGAPLETLNALLDTGAEIAPLQTPLSAGDKALASGHPGAAPFVRGTAAQTRPWQVLQLADPSDPVEANAQAREDLANGADGLWLQLAGGVPYGGSAIDTRDLSELEQALANIPLESTPLYLSPCAQSVPVVALLIALARKQGVAPDKLSGALGLDPLSVMAAHGEVPVRAEKALADTVDAALFARREGVAMRPFLASGRIWHQAGGSAVEELACTLAAAVAYWRALADADMPVHEAARMIGFHLTADPDVFLSIAKFRAVRALWARVTEAAGIAPQPARISAEMSFRTTTSRDPHTNLLRATAAAFAAGTGGAQAILLLPFSAAAGAPDGFARRLARNAQVILAEESALGRVVDAPGGSWYVETLTHDLAARAWAVFQDIEQAGGLLSALKSGDIARRLEGVRKRRAGEIARRERAITGVSTYPHLNETPAPVASEGERAATERGAAAPDLPPAGHGQRMAALVEAAGNGANVASLSAALHEPCEPVPALPDPARRDAAGFEALRAASDEARQVAGVRPSVFLANIGQLAAFTERATWAKNFFEAGGIEAIDSPGFDSAEALADAFSQSGALIACLCGRDEDYAKLAGAVTALRERGAAAVYIVGKPDTLEMLLEADARAIQRVLFEGCDALTILREAHDLLKVDEVIGAARRRAADETEAG</sequence>
<evidence type="ECO:0000256" key="2">
    <source>
        <dbReference type="ARBA" id="ARBA00008465"/>
    </source>
</evidence>
<evidence type="ECO:0000256" key="6">
    <source>
        <dbReference type="SAM" id="MobiDB-lite"/>
    </source>
</evidence>
<dbReference type="AlphaFoldDB" id="A0A397QE28"/>
<dbReference type="GO" id="GO:0005737">
    <property type="term" value="C:cytoplasm"/>
    <property type="evidence" value="ECO:0007669"/>
    <property type="project" value="TreeGrafter"/>
</dbReference>
<dbReference type="GO" id="GO:0046872">
    <property type="term" value="F:metal ion binding"/>
    <property type="evidence" value="ECO:0007669"/>
    <property type="project" value="InterPro"/>
</dbReference>
<evidence type="ECO:0000256" key="1">
    <source>
        <dbReference type="ARBA" id="ARBA00001922"/>
    </source>
</evidence>
<dbReference type="InterPro" id="IPR006099">
    <property type="entry name" value="MeMalonylCoA_mutase_a/b_cat"/>
</dbReference>
<dbReference type="Proteomes" id="UP000266273">
    <property type="component" value="Unassembled WGS sequence"/>
</dbReference>
<feature type="domain" description="Methylmalonyl-CoA mutase alpha/beta chain catalytic" evidence="7">
    <location>
        <begin position="41"/>
        <end position="463"/>
    </location>
</feature>
<name>A0A397QE28_9HYPH</name>
<gene>
    <name evidence="8" type="ORF">BXY53_1438</name>
</gene>
<comment type="cofactor">
    <cofactor evidence="1">
        <name>adenosylcob(III)alamin</name>
        <dbReference type="ChEBI" id="CHEBI:18408"/>
    </cofactor>
</comment>
<evidence type="ECO:0000259" key="7">
    <source>
        <dbReference type="Pfam" id="PF01642"/>
    </source>
</evidence>
<accession>A0A397QE28</accession>
<evidence type="ECO:0000313" key="9">
    <source>
        <dbReference type="Proteomes" id="UP000266273"/>
    </source>
</evidence>
<dbReference type="SUPFAM" id="SSF52242">
    <property type="entry name" value="Cobalamin (vitamin B12)-binding domain"/>
    <property type="match status" value="1"/>
</dbReference>
<keyword evidence="5" id="KW-0170">Cobalt</keyword>
<evidence type="ECO:0000256" key="4">
    <source>
        <dbReference type="ARBA" id="ARBA00023235"/>
    </source>
</evidence>
<protein>
    <submittedName>
        <fullName evidence="8">Heterodimeric methylmalonyl-CoA mutase small subunit</fullName>
    </submittedName>
</protein>
<dbReference type="PANTHER" id="PTHR48101">
    <property type="entry name" value="METHYLMALONYL-COA MUTASE, MITOCHONDRIAL-RELATED"/>
    <property type="match status" value="1"/>
</dbReference>
<keyword evidence="9" id="KW-1185">Reference proteome</keyword>
<evidence type="ECO:0000256" key="3">
    <source>
        <dbReference type="ARBA" id="ARBA00022628"/>
    </source>
</evidence>
<dbReference type="GO" id="GO:0004494">
    <property type="term" value="F:methylmalonyl-CoA mutase activity"/>
    <property type="evidence" value="ECO:0007669"/>
    <property type="project" value="UniProtKB-EC"/>
</dbReference>
<feature type="region of interest" description="Disordered" evidence="6">
    <location>
        <begin position="448"/>
        <end position="477"/>
    </location>
</feature>
<keyword evidence="3" id="KW-0846">Cobalamin</keyword>
<dbReference type="EMBL" id="QXDF01000001">
    <property type="protein sequence ID" value="RIA56334.1"/>
    <property type="molecule type" value="Genomic_DNA"/>
</dbReference>
<dbReference type="InterPro" id="IPR036724">
    <property type="entry name" value="Cobalamin-bd_sf"/>
</dbReference>
<dbReference type="GO" id="GO:0031419">
    <property type="term" value="F:cobalamin binding"/>
    <property type="evidence" value="ECO:0007669"/>
    <property type="project" value="UniProtKB-KW"/>
</dbReference>
<dbReference type="Pfam" id="PF01642">
    <property type="entry name" value="MM_CoA_mutase"/>
    <property type="match status" value="1"/>
</dbReference>
<dbReference type="PANTHER" id="PTHR48101:SF4">
    <property type="entry name" value="METHYLMALONYL-COA MUTASE, MITOCHONDRIAL"/>
    <property type="match status" value="1"/>
</dbReference>
<dbReference type="Gene3D" id="3.20.20.240">
    <property type="entry name" value="Methylmalonyl-CoA mutase"/>
    <property type="match status" value="1"/>
</dbReference>
<reference evidence="8 9" key="1">
    <citation type="submission" date="2018-08" db="EMBL/GenBank/DDBJ databases">
        <title>Genomic Encyclopedia of Archaeal and Bacterial Type Strains, Phase II (KMG-II): from individual species to whole genera.</title>
        <authorList>
            <person name="Goeker M."/>
        </authorList>
    </citation>
    <scope>NUCLEOTIDE SEQUENCE [LARGE SCALE GENOMIC DNA]</scope>
    <source>
        <strain evidence="8 9">DSM 5002</strain>
    </source>
</reference>
<dbReference type="InterPro" id="IPR016176">
    <property type="entry name" value="Cbl-dep_enz_cat"/>
</dbReference>
<dbReference type="GO" id="GO:0019678">
    <property type="term" value="P:propionate metabolic process, methylmalonyl pathway"/>
    <property type="evidence" value="ECO:0007669"/>
    <property type="project" value="TreeGrafter"/>
</dbReference>
<evidence type="ECO:0000256" key="5">
    <source>
        <dbReference type="ARBA" id="ARBA00023285"/>
    </source>
</evidence>
<comment type="caution">
    <text evidence="8">The sequence shown here is derived from an EMBL/GenBank/DDBJ whole genome shotgun (WGS) entry which is preliminary data.</text>
</comment>
<evidence type="ECO:0000313" key="8">
    <source>
        <dbReference type="EMBL" id="RIA56334.1"/>
    </source>
</evidence>
<dbReference type="Gene3D" id="3.40.50.280">
    <property type="entry name" value="Cobalamin-binding domain"/>
    <property type="match status" value="1"/>
</dbReference>
<comment type="similarity">
    <text evidence="2">Belongs to the methylmalonyl-CoA mutase family.</text>
</comment>
<dbReference type="OrthoDB" id="9762378at2"/>
<organism evidence="8 9">
    <name type="scientific">Dichotomicrobium thermohalophilum</name>
    <dbReference type="NCBI Taxonomy" id="933063"/>
    <lineage>
        <taxon>Bacteria</taxon>
        <taxon>Pseudomonadati</taxon>
        <taxon>Pseudomonadota</taxon>
        <taxon>Alphaproteobacteria</taxon>
        <taxon>Hyphomicrobiales</taxon>
        <taxon>Hyphomicrobiaceae</taxon>
        <taxon>Dichotomicrobium</taxon>
    </lineage>
</organism>
<dbReference type="SUPFAM" id="SSF51703">
    <property type="entry name" value="Cobalamin (vitamin B12)-dependent enzymes"/>
    <property type="match status" value="1"/>
</dbReference>